<dbReference type="CDD" id="cd00754">
    <property type="entry name" value="Ubl_MoaD"/>
    <property type="match status" value="1"/>
</dbReference>
<comment type="caution">
    <text evidence="2">The sequence shown here is derived from an EMBL/GenBank/DDBJ whole genome shotgun (WGS) entry which is preliminary data.</text>
</comment>
<dbReference type="GO" id="GO:0006777">
    <property type="term" value="P:Mo-molybdopterin cofactor biosynthetic process"/>
    <property type="evidence" value="ECO:0007669"/>
    <property type="project" value="InterPro"/>
</dbReference>
<keyword evidence="3" id="KW-1185">Reference proteome</keyword>
<dbReference type="AlphaFoldDB" id="A0A443R2U9"/>
<name>A0A443R2U9_9ACAR</name>
<dbReference type="PANTHER" id="PTHR33359">
    <property type="entry name" value="MOLYBDOPTERIN SYNTHASE SULFUR CARRIER SUBUNIT"/>
    <property type="match status" value="1"/>
</dbReference>
<proteinExistence type="predicted"/>
<dbReference type="InterPro" id="IPR044672">
    <property type="entry name" value="MOCS2A"/>
</dbReference>
<dbReference type="Pfam" id="PF02597">
    <property type="entry name" value="ThiS"/>
    <property type="match status" value="1"/>
</dbReference>
<evidence type="ECO:0000313" key="3">
    <source>
        <dbReference type="Proteomes" id="UP000285301"/>
    </source>
</evidence>
<accession>A0A443R2U9</accession>
<dbReference type="STRING" id="1965070.A0A443R2U9"/>
<evidence type="ECO:0000313" key="2">
    <source>
        <dbReference type="EMBL" id="RWS09578.1"/>
    </source>
</evidence>
<organism evidence="2 3">
    <name type="scientific">Dinothrombium tinctorium</name>
    <dbReference type="NCBI Taxonomy" id="1965070"/>
    <lineage>
        <taxon>Eukaryota</taxon>
        <taxon>Metazoa</taxon>
        <taxon>Ecdysozoa</taxon>
        <taxon>Arthropoda</taxon>
        <taxon>Chelicerata</taxon>
        <taxon>Arachnida</taxon>
        <taxon>Acari</taxon>
        <taxon>Acariformes</taxon>
        <taxon>Trombidiformes</taxon>
        <taxon>Prostigmata</taxon>
        <taxon>Anystina</taxon>
        <taxon>Parasitengona</taxon>
        <taxon>Trombidioidea</taxon>
        <taxon>Trombidiidae</taxon>
        <taxon>Dinothrombium</taxon>
    </lineage>
</organism>
<dbReference type="PANTHER" id="PTHR33359:SF1">
    <property type="entry name" value="MOLYBDOPTERIN SYNTHASE SULFUR CARRIER SUBUNIT"/>
    <property type="match status" value="1"/>
</dbReference>
<dbReference type="InterPro" id="IPR003749">
    <property type="entry name" value="ThiS/MoaD-like"/>
</dbReference>
<dbReference type="InterPro" id="IPR012675">
    <property type="entry name" value="Beta-grasp_dom_sf"/>
</dbReference>
<dbReference type="InterPro" id="IPR016155">
    <property type="entry name" value="Mopterin_synth/thiamin_S_b"/>
</dbReference>
<dbReference type="SUPFAM" id="SSF54285">
    <property type="entry name" value="MoaD/ThiS"/>
    <property type="match status" value="1"/>
</dbReference>
<keyword evidence="1" id="KW-0547">Nucleotide-binding</keyword>
<dbReference type="OrthoDB" id="5531344at2759"/>
<sequence length="90" mass="10038">MGSDVQIKLLLFAAAKERANGECERWLRLASKWRNDHELRDYICTQSLPALNEMKSTLALAINEEYCVNCDSIELKNGDTVALIPPITGG</sequence>
<dbReference type="Gene3D" id="3.10.20.30">
    <property type="match status" value="1"/>
</dbReference>
<evidence type="ECO:0000256" key="1">
    <source>
        <dbReference type="ARBA" id="ARBA00022741"/>
    </source>
</evidence>
<protein>
    <submittedName>
        <fullName evidence="2">Molybdopterin synthase sulfur carrier subunit-like protein</fullName>
    </submittedName>
</protein>
<dbReference type="GO" id="GO:0000166">
    <property type="term" value="F:nucleotide binding"/>
    <property type="evidence" value="ECO:0007669"/>
    <property type="project" value="UniProtKB-KW"/>
</dbReference>
<gene>
    <name evidence="2" type="ORF">B4U79_17679</name>
</gene>
<dbReference type="Proteomes" id="UP000285301">
    <property type="component" value="Unassembled WGS sequence"/>
</dbReference>
<dbReference type="GO" id="GO:1990133">
    <property type="term" value="C:molybdopterin adenylyltransferase complex"/>
    <property type="evidence" value="ECO:0007669"/>
    <property type="project" value="TreeGrafter"/>
</dbReference>
<dbReference type="EMBL" id="NCKU01002444">
    <property type="protein sequence ID" value="RWS09578.1"/>
    <property type="molecule type" value="Genomic_DNA"/>
</dbReference>
<reference evidence="2 3" key="1">
    <citation type="journal article" date="2018" name="Gigascience">
        <title>Genomes of trombidid mites reveal novel predicted allergens and laterally-transferred genes associated with secondary metabolism.</title>
        <authorList>
            <person name="Dong X."/>
            <person name="Chaisiri K."/>
            <person name="Xia D."/>
            <person name="Armstrong S.D."/>
            <person name="Fang Y."/>
            <person name="Donnelly M.J."/>
            <person name="Kadowaki T."/>
            <person name="McGarry J.W."/>
            <person name="Darby A.C."/>
            <person name="Makepeace B.L."/>
        </authorList>
    </citation>
    <scope>NUCLEOTIDE SEQUENCE [LARGE SCALE GENOMIC DNA]</scope>
    <source>
        <strain evidence="2">UoL-WK</strain>
    </source>
</reference>